<feature type="chain" id="PRO_5003279567" evidence="1">
    <location>
        <begin position="19"/>
        <end position="191"/>
    </location>
</feature>
<keyword evidence="3" id="KW-1185">Reference proteome</keyword>
<dbReference type="OrthoDB" id="6390688at2"/>
<accession>F2JXT8</accession>
<gene>
    <name evidence="2" type="ordered locus">Marme_0284</name>
</gene>
<reference evidence="2 3" key="1">
    <citation type="journal article" date="2012" name="Stand. Genomic Sci.">
        <title>Complete genome sequence of the melanogenic marine bacterium Marinomonas mediterranea type strain (MMB-1(T)).</title>
        <authorList>
            <person name="Lucas-Elio P."/>
            <person name="Goodwin L."/>
            <person name="Woyke T."/>
            <person name="Pitluck S."/>
            <person name="Nolan M."/>
            <person name="Kyrpides N.C."/>
            <person name="Detter J.C."/>
            <person name="Copeland A."/>
            <person name="Teshima H."/>
            <person name="Bruce D."/>
            <person name="Detter C."/>
            <person name="Tapia R."/>
            <person name="Han S."/>
            <person name="Land M.L."/>
            <person name="Ivanova N."/>
            <person name="Mikhailova N."/>
            <person name="Johnston A.W."/>
            <person name="Sanchez-Amat A."/>
        </authorList>
    </citation>
    <scope>NUCLEOTIDE SEQUENCE [LARGE SCALE GENOMIC DNA]</scope>
    <source>
        <strain evidence="3">ATCC 700492 / JCM 21426 / NBRC 103028 / MMB-1</strain>
    </source>
</reference>
<feature type="signal peptide" evidence="1">
    <location>
        <begin position="1"/>
        <end position="18"/>
    </location>
</feature>
<dbReference type="PATRIC" id="fig|717774.3.peg.292"/>
<dbReference type="EMBL" id="CP002583">
    <property type="protein sequence ID" value="ADZ89587.1"/>
    <property type="molecule type" value="Genomic_DNA"/>
</dbReference>
<proteinExistence type="predicted"/>
<dbReference type="STRING" id="717774.Marme_0284"/>
<evidence type="ECO:0000256" key="1">
    <source>
        <dbReference type="SAM" id="SignalP"/>
    </source>
</evidence>
<dbReference type="KEGG" id="mme:Marme_0284"/>
<dbReference type="AlphaFoldDB" id="F2JXT8"/>
<organism evidence="2 3">
    <name type="scientific">Marinomonas mediterranea (strain ATCC 700492 / JCM 21426 / NBRC 103028 / MMB-1)</name>
    <dbReference type="NCBI Taxonomy" id="717774"/>
    <lineage>
        <taxon>Bacteria</taxon>
        <taxon>Pseudomonadati</taxon>
        <taxon>Pseudomonadota</taxon>
        <taxon>Gammaproteobacteria</taxon>
        <taxon>Oceanospirillales</taxon>
        <taxon>Oceanospirillaceae</taxon>
        <taxon>Marinomonas</taxon>
    </lineage>
</organism>
<sequence precursor="true">MKKLVVAVGALICLPLQAYTLDTDACMGTEYVYNESNKLEKYDPTVHTFITEASEIVYKGWQRIPPTIQNPYQRTHIIVENKSNQTVNFKFSPYHFSSNNGELVAGAGYQYLQKFSASNSPSSVAGAVMPSKTLGGIYFPFSSTSYFFSASMSWETTECLRSKPMMTTVRTVFDQNGQGFSEFYLNGGNAW</sequence>
<protein>
    <submittedName>
        <fullName evidence="2">Uncharacterized protein</fullName>
    </submittedName>
</protein>
<dbReference type="Proteomes" id="UP000001062">
    <property type="component" value="Chromosome"/>
</dbReference>
<dbReference type="HOGENOM" id="CLU_1419952_0_0_6"/>
<evidence type="ECO:0000313" key="3">
    <source>
        <dbReference type="Proteomes" id="UP000001062"/>
    </source>
</evidence>
<name>F2JXT8_MARM1</name>
<keyword evidence="1" id="KW-0732">Signal</keyword>
<evidence type="ECO:0000313" key="2">
    <source>
        <dbReference type="EMBL" id="ADZ89587.1"/>
    </source>
</evidence>
<dbReference type="RefSeq" id="WP_013659493.1">
    <property type="nucleotide sequence ID" value="NC_015276.1"/>
</dbReference>